<gene>
    <name evidence="6" type="ORF">ILYODFUR_025910</name>
</gene>
<protein>
    <recommendedName>
        <fullName evidence="5">Ubiquitin-like protease family profile domain-containing protein</fullName>
    </recommendedName>
</protein>
<dbReference type="Proteomes" id="UP001482620">
    <property type="component" value="Unassembled WGS sequence"/>
</dbReference>
<dbReference type="EMBL" id="JAHRIQ010014804">
    <property type="protein sequence ID" value="MEQ2226282.1"/>
    <property type="molecule type" value="Genomic_DNA"/>
</dbReference>
<feature type="domain" description="Ubiquitin-like protease family profile" evidence="5">
    <location>
        <begin position="277"/>
        <end position="356"/>
    </location>
</feature>
<evidence type="ECO:0000256" key="2">
    <source>
        <dbReference type="ARBA" id="ARBA00022670"/>
    </source>
</evidence>
<sequence length="373" mass="39830">MKVWQLNVRSQQRKGGKLDPNYLGPYTIVSITGKSVDLQDNQGVIKHKINMDHLMLHSEEKPRIPRKTYEVPSLSTSPQVSSLASPASTAPSTVPAAPTAPAATTTAPSMAPPAPPASTVPASTTLDPPASTAPAATTTAPSMAPPAPPASTGLSTASAATTTTPPASTAPSTAPLASTGQSMAQSKAPPDSTAESTLNTSIIQNVKDAWEGKKIYLLVSKIGPYKLFFSDISNTAPQKEVESEVINAYLTLLVKKFNDKNTERAFVIDSFEMTNIWQQKKPKMKIDPCLYKSFMRLKGLNVSRWACDTVSHPIQQDATSCGIYALKFAECILDGSPVTFHNSAESVNSIRMQIAVCLLENTVVLCRGLDKLM</sequence>
<dbReference type="Gene3D" id="3.40.395.10">
    <property type="entry name" value="Adenoviral Proteinase, Chain A"/>
    <property type="match status" value="2"/>
</dbReference>
<keyword evidence="2" id="KW-0645">Protease</keyword>
<feature type="compositionally biased region" description="Low complexity" evidence="4">
    <location>
        <begin position="119"/>
        <end position="142"/>
    </location>
</feature>
<evidence type="ECO:0000256" key="1">
    <source>
        <dbReference type="ARBA" id="ARBA00005234"/>
    </source>
</evidence>
<dbReference type="Pfam" id="PF02902">
    <property type="entry name" value="Peptidase_C48"/>
    <property type="match status" value="1"/>
</dbReference>
<keyword evidence="7" id="KW-1185">Reference proteome</keyword>
<feature type="compositionally biased region" description="Basic and acidic residues" evidence="4">
    <location>
        <begin position="58"/>
        <end position="69"/>
    </location>
</feature>
<evidence type="ECO:0000256" key="4">
    <source>
        <dbReference type="SAM" id="MobiDB-lite"/>
    </source>
</evidence>
<proteinExistence type="inferred from homology"/>
<dbReference type="InterPro" id="IPR003653">
    <property type="entry name" value="Peptidase_C48_C"/>
</dbReference>
<evidence type="ECO:0000313" key="6">
    <source>
        <dbReference type="EMBL" id="MEQ2226282.1"/>
    </source>
</evidence>
<keyword evidence="3" id="KW-0378">Hydrolase</keyword>
<accession>A0ABV0T3X6</accession>
<feature type="compositionally biased region" description="Polar residues" evidence="4">
    <location>
        <begin position="73"/>
        <end position="83"/>
    </location>
</feature>
<dbReference type="SUPFAM" id="SSF54001">
    <property type="entry name" value="Cysteine proteinases"/>
    <property type="match status" value="1"/>
</dbReference>
<evidence type="ECO:0000256" key="3">
    <source>
        <dbReference type="ARBA" id="ARBA00022801"/>
    </source>
</evidence>
<comment type="caution">
    <text evidence="6">The sequence shown here is derived from an EMBL/GenBank/DDBJ whole genome shotgun (WGS) entry which is preliminary data.</text>
</comment>
<feature type="compositionally biased region" description="Low complexity" evidence="4">
    <location>
        <begin position="84"/>
        <end position="109"/>
    </location>
</feature>
<evidence type="ECO:0000313" key="7">
    <source>
        <dbReference type="Proteomes" id="UP001482620"/>
    </source>
</evidence>
<reference evidence="6 7" key="1">
    <citation type="submission" date="2021-06" db="EMBL/GenBank/DDBJ databases">
        <authorList>
            <person name="Palmer J.M."/>
        </authorList>
    </citation>
    <scope>NUCLEOTIDE SEQUENCE [LARGE SCALE GENOMIC DNA]</scope>
    <source>
        <strain evidence="7">if_2019</strain>
        <tissue evidence="6">Muscle</tissue>
    </source>
</reference>
<name>A0ABV0T3X6_9TELE</name>
<organism evidence="6 7">
    <name type="scientific">Ilyodon furcidens</name>
    <name type="common">goldbreast splitfin</name>
    <dbReference type="NCBI Taxonomy" id="33524"/>
    <lineage>
        <taxon>Eukaryota</taxon>
        <taxon>Metazoa</taxon>
        <taxon>Chordata</taxon>
        <taxon>Craniata</taxon>
        <taxon>Vertebrata</taxon>
        <taxon>Euteleostomi</taxon>
        <taxon>Actinopterygii</taxon>
        <taxon>Neopterygii</taxon>
        <taxon>Teleostei</taxon>
        <taxon>Neoteleostei</taxon>
        <taxon>Acanthomorphata</taxon>
        <taxon>Ovalentaria</taxon>
        <taxon>Atherinomorphae</taxon>
        <taxon>Cyprinodontiformes</taxon>
        <taxon>Goodeidae</taxon>
        <taxon>Ilyodon</taxon>
    </lineage>
</organism>
<comment type="similarity">
    <text evidence="1">Belongs to the peptidase C48 family.</text>
</comment>
<feature type="region of interest" description="Disordered" evidence="4">
    <location>
        <begin position="58"/>
        <end position="197"/>
    </location>
</feature>
<dbReference type="InterPro" id="IPR038765">
    <property type="entry name" value="Papain-like_cys_pep_sf"/>
</dbReference>
<evidence type="ECO:0000259" key="5">
    <source>
        <dbReference type="Pfam" id="PF02902"/>
    </source>
</evidence>
<feature type="compositionally biased region" description="Low complexity" evidence="4">
    <location>
        <begin position="150"/>
        <end position="180"/>
    </location>
</feature>